<keyword evidence="6" id="KW-0963">Cytoplasm</keyword>
<dbReference type="GO" id="GO:0043123">
    <property type="term" value="P:positive regulation of canonical NF-kappaB signal transduction"/>
    <property type="evidence" value="ECO:0007669"/>
    <property type="project" value="Ensembl"/>
</dbReference>
<dbReference type="GO" id="GO:1902530">
    <property type="term" value="P:positive regulation of protein linear polyubiquitination"/>
    <property type="evidence" value="ECO:0007669"/>
    <property type="project" value="Ensembl"/>
</dbReference>
<evidence type="ECO:0000256" key="22">
    <source>
        <dbReference type="ARBA" id="ARBA00044224"/>
    </source>
</evidence>
<dbReference type="eggNOG" id="KOG1101">
    <property type="taxonomic scope" value="Eukaryota"/>
</dbReference>
<dbReference type="GO" id="GO:0046330">
    <property type="term" value="P:positive regulation of JNK cascade"/>
    <property type="evidence" value="ECO:0007669"/>
    <property type="project" value="Ensembl"/>
</dbReference>
<keyword evidence="7" id="KW-1017">Isopeptide bond</keyword>
<dbReference type="Gene3D" id="3.30.40.10">
    <property type="entry name" value="Zinc/RING finger domain, C3HC4 (zinc finger)"/>
    <property type="match status" value="1"/>
</dbReference>
<dbReference type="SMART" id="SM00238">
    <property type="entry name" value="BIR"/>
    <property type="match status" value="3"/>
</dbReference>
<dbReference type="GO" id="GO:0032481">
    <property type="term" value="P:positive regulation of type I interferon production"/>
    <property type="evidence" value="ECO:0007669"/>
    <property type="project" value="Ensembl"/>
</dbReference>
<dbReference type="PROSITE" id="PS50089">
    <property type="entry name" value="ZF_RING_2"/>
    <property type="match status" value="1"/>
</dbReference>
<reference evidence="27" key="3">
    <citation type="submission" date="2025-09" db="UniProtKB">
        <authorList>
            <consortium name="Ensembl"/>
        </authorList>
    </citation>
    <scope>IDENTIFICATION</scope>
    <source>
        <strain evidence="27">Glennie</strain>
    </source>
</reference>
<reference evidence="27 28" key="1">
    <citation type="journal article" date="2008" name="Nature">
        <title>Genome analysis of the platypus reveals unique signatures of evolution.</title>
        <authorList>
            <person name="Warren W.C."/>
            <person name="Hillier L.W."/>
            <person name="Marshall Graves J.A."/>
            <person name="Birney E."/>
            <person name="Ponting C.P."/>
            <person name="Grutzner F."/>
            <person name="Belov K."/>
            <person name="Miller W."/>
            <person name="Clarke L."/>
            <person name="Chinwalla A.T."/>
            <person name="Yang S.P."/>
            <person name="Heger A."/>
            <person name="Locke D.P."/>
            <person name="Miethke P."/>
            <person name="Waters P.D."/>
            <person name="Veyrunes F."/>
            <person name="Fulton L."/>
            <person name="Fulton B."/>
            <person name="Graves T."/>
            <person name="Wallis J."/>
            <person name="Puente X.S."/>
            <person name="Lopez-Otin C."/>
            <person name="Ordonez G.R."/>
            <person name="Eichler E.E."/>
            <person name="Chen L."/>
            <person name="Cheng Z."/>
            <person name="Deakin J.E."/>
            <person name="Alsop A."/>
            <person name="Thompson K."/>
            <person name="Kirby P."/>
            <person name="Papenfuss A.T."/>
            <person name="Wakefield M.J."/>
            <person name="Olender T."/>
            <person name="Lancet D."/>
            <person name="Huttley G.A."/>
            <person name="Smit A.F."/>
            <person name="Pask A."/>
            <person name="Temple-Smith P."/>
            <person name="Batzer M.A."/>
            <person name="Walker J.A."/>
            <person name="Konkel M.K."/>
            <person name="Harris R.S."/>
            <person name="Whittington C.M."/>
            <person name="Wong E.S."/>
            <person name="Gemmell N.J."/>
            <person name="Buschiazzo E."/>
            <person name="Vargas Jentzsch I.M."/>
            <person name="Merkel A."/>
            <person name="Schmitz J."/>
            <person name="Zemann A."/>
            <person name="Churakov G."/>
            <person name="Kriegs J.O."/>
            <person name="Brosius J."/>
            <person name="Murchison E.P."/>
            <person name="Sachidanandam R."/>
            <person name="Smith C."/>
            <person name="Hannon G.J."/>
            <person name="Tsend-Ayush E."/>
            <person name="McMillan D."/>
            <person name="Attenborough R."/>
            <person name="Rens W."/>
            <person name="Ferguson-Smith M."/>
            <person name="Lefevre C.M."/>
            <person name="Sharp J.A."/>
            <person name="Nicholas K.R."/>
            <person name="Ray D.A."/>
            <person name="Kube M."/>
            <person name="Reinhardt R."/>
            <person name="Pringle T.H."/>
            <person name="Taylor J."/>
            <person name="Jones R.C."/>
            <person name="Nixon B."/>
            <person name="Dacheux J.L."/>
            <person name="Niwa H."/>
            <person name="Sekita Y."/>
            <person name="Huang X."/>
            <person name="Stark A."/>
            <person name="Kheradpour P."/>
            <person name="Kellis M."/>
            <person name="Flicek P."/>
            <person name="Chen Y."/>
            <person name="Webber C."/>
            <person name="Hardison R."/>
            <person name="Nelson J."/>
            <person name="Hallsworth-Pepin K."/>
            <person name="Delehaunty K."/>
            <person name="Markovic C."/>
            <person name="Minx P."/>
            <person name="Feng Y."/>
            <person name="Kremitzki C."/>
            <person name="Mitreva M."/>
            <person name="Glasscock J."/>
            <person name="Wylie T."/>
            <person name="Wohldmann P."/>
            <person name="Thiru P."/>
            <person name="Nhan M.N."/>
            <person name="Pohl C.S."/>
            <person name="Smith S.M."/>
            <person name="Hou S."/>
            <person name="Nefedov M."/>
            <person name="de Jong P.J."/>
            <person name="Renfree M.B."/>
            <person name="Mardis E.R."/>
            <person name="Wilson R.K."/>
        </authorList>
    </citation>
    <scope>NUCLEOTIDE SEQUENCE [LARGE SCALE GENOMIC DNA]</scope>
    <source>
        <strain evidence="27 28">Glennie</strain>
    </source>
</reference>
<dbReference type="Bgee" id="ENSOANG00000004053">
    <property type="expression patterns" value="Expressed in fibroblast and 8 other cell types or tissues"/>
</dbReference>
<feature type="domain" description="RING-type" evidence="26">
    <location>
        <begin position="392"/>
        <end position="426"/>
    </location>
</feature>
<dbReference type="GO" id="GO:0097039">
    <property type="term" value="P:protein linear polyubiquitination"/>
    <property type="evidence" value="ECO:0007669"/>
    <property type="project" value="Ensembl"/>
</dbReference>
<evidence type="ECO:0000256" key="21">
    <source>
        <dbReference type="ARBA" id="ARBA00044214"/>
    </source>
</evidence>
<keyword evidence="28" id="KW-1185">Reference proteome</keyword>
<evidence type="ECO:0000256" key="7">
    <source>
        <dbReference type="ARBA" id="ARBA00022499"/>
    </source>
</evidence>
<dbReference type="GO" id="GO:0006974">
    <property type="term" value="P:DNA damage response"/>
    <property type="evidence" value="ECO:0007669"/>
    <property type="project" value="Ensembl"/>
</dbReference>
<dbReference type="GO" id="GO:0043027">
    <property type="term" value="F:cysteine-type endopeptidase inhibitor activity involved in apoptotic process"/>
    <property type="evidence" value="ECO:0000318"/>
    <property type="project" value="GO_Central"/>
</dbReference>
<dbReference type="GO" id="GO:0061630">
    <property type="term" value="F:ubiquitin protein ligase activity"/>
    <property type="evidence" value="ECO:0000318"/>
    <property type="project" value="GO_Central"/>
</dbReference>
<comment type="subcellular location">
    <subcellularLocation>
        <location evidence="3">Cytoplasm</location>
    </subcellularLocation>
    <subcellularLocation>
        <location evidence="2">Nucleus</location>
    </subcellularLocation>
</comment>
<dbReference type="FunFam" id="1.10.1170.10:FF:000011">
    <property type="entry name" value="E3 ubiquitin-protein ligase XIAP"/>
    <property type="match status" value="1"/>
</dbReference>
<dbReference type="Proteomes" id="UP000002279">
    <property type="component" value="Chromosome 6"/>
</dbReference>
<keyword evidence="15" id="KW-0833">Ubl conjugation pathway</keyword>
<evidence type="ECO:0000256" key="11">
    <source>
        <dbReference type="ARBA" id="ARBA00022703"/>
    </source>
</evidence>
<evidence type="ECO:0000256" key="14">
    <source>
        <dbReference type="ARBA" id="ARBA00022771"/>
    </source>
</evidence>
<sequence>MAKPCWKEEMTCNSPEELRTSNPSEVNKDEEFAEEHNRLRTFANFPSTSPVSSSTLARAGFLYTGEEDVVRCFSCHVAVDRWQYGDSAIGRHRKISPNCRFVNGCHFKNCALPLANASLQNGELGQVEECPGNPSHHALERSSETHSDYLLRTRQVVDLSDTVFPKNPAMCSEEARLETFQNWPEYTLLSPGQLARAGLYYSGIDDQVECFCCGGKLKNWEPCDRPWSEHKRHFPKCLFVLGRDVGNIEIESDSIASQRSYSNSTHFPRNPAMAEFEARIHTFETWTYSIDKELLARAGFYTLGEQDKVICFHCGGGLTDWKPNEDPWEQHAKWFPGCKYLVEQKGQEFINNVHLTQSLEDSVLEADETPPSLTKEISPEEELRRLQEEKLCKICMDKNIAVVFLPCGHLVACKECGEAMGKCPVCCTLINYRQKIFMS</sequence>
<keyword evidence="18" id="KW-0832">Ubl conjugation</keyword>
<evidence type="ECO:0000256" key="23">
    <source>
        <dbReference type="ARBA" id="ARBA00044244"/>
    </source>
</evidence>
<evidence type="ECO:0000256" key="15">
    <source>
        <dbReference type="ARBA" id="ARBA00022786"/>
    </source>
</evidence>
<evidence type="ECO:0000256" key="1">
    <source>
        <dbReference type="ARBA" id="ARBA00000900"/>
    </source>
</evidence>
<dbReference type="SMART" id="SM00184">
    <property type="entry name" value="RING"/>
    <property type="match status" value="1"/>
</dbReference>
<dbReference type="PROSITE" id="PS01282">
    <property type="entry name" value="BIR_REPEAT_1"/>
    <property type="match status" value="2"/>
</dbReference>
<evidence type="ECO:0000256" key="19">
    <source>
        <dbReference type="ARBA" id="ARBA00023242"/>
    </source>
</evidence>
<dbReference type="CDD" id="cd00022">
    <property type="entry name" value="BIR"/>
    <property type="match status" value="3"/>
</dbReference>
<keyword evidence="12" id="KW-0479">Metal-binding</keyword>
<accession>F6TZI4</accession>
<dbReference type="EC" id="2.3.2.27" evidence="5"/>
<keyword evidence="17" id="KW-0862">Zinc</keyword>
<dbReference type="GO" id="GO:0032480">
    <property type="term" value="P:negative regulation of type I interferon production"/>
    <property type="evidence" value="ECO:0007669"/>
    <property type="project" value="Ensembl"/>
</dbReference>
<dbReference type="FunFam" id="1.10.533.10:FF:000050">
    <property type="entry name" value="E3 ubiquitin-protein ligase XIAP"/>
    <property type="match status" value="1"/>
</dbReference>
<evidence type="ECO:0000256" key="12">
    <source>
        <dbReference type="ARBA" id="ARBA00022723"/>
    </source>
</evidence>
<dbReference type="GO" id="GO:0051402">
    <property type="term" value="P:neuron apoptotic process"/>
    <property type="evidence" value="ECO:0007669"/>
    <property type="project" value="Ensembl"/>
</dbReference>
<dbReference type="InterPro" id="IPR001841">
    <property type="entry name" value="Znf_RING"/>
</dbReference>
<dbReference type="GO" id="GO:0007249">
    <property type="term" value="P:canonical NF-kappaB signal transduction"/>
    <property type="evidence" value="ECO:0007669"/>
    <property type="project" value="Ensembl"/>
</dbReference>
<evidence type="ECO:0000256" key="6">
    <source>
        <dbReference type="ARBA" id="ARBA00022490"/>
    </source>
</evidence>
<dbReference type="GO" id="GO:0016055">
    <property type="term" value="P:Wnt signaling pathway"/>
    <property type="evidence" value="ECO:0007669"/>
    <property type="project" value="UniProtKB-KW"/>
</dbReference>
<dbReference type="FunFam" id="3.30.40.10:FF:000184">
    <property type="entry name" value="Baculoviral IAP repeat containing 2"/>
    <property type="match status" value="1"/>
</dbReference>
<dbReference type="FunCoup" id="F6TZI4">
    <property type="interactions" value="4217"/>
</dbReference>
<evidence type="ECO:0000313" key="28">
    <source>
        <dbReference type="Proteomes" id="UP000002279"/>
    </source>
</evidence>
<dbReference type="PROSITE" id="PS50143">
    <property type="entry name" value="BIR_REPEAT_2"/>
    <property type="match status" value="3"/>
</dbReference>
<dbReference type="GO" id="GO:0043066">
    <property type="term" value="P:negative regulation of apoptotic process"/>
    <property type="evidence" value="ECO:0000318"/>
    <property type="project" value="GO_Central"/>
</dbReference>
<dbReference type="Pfam" id="PF00653">
    <property type="entry name" value="BIR"/>
    <property type="match status" value="3"/>
</dbReference>
<dbReference type="GO" id="GO:0042742">
    <property type="term" value="P:defense response to bacterium"/>
    <property type="evidence" value="ECO:0007669"/>
    <property type="project" value="Ensembl"/>
</dbReference>
<evidence type="ECO:0000256" key="2">
    <source>
        <dbReference type="ARBA" id="ARBA00004123"/>
    </source>
</evidence>
<dbReference type="FunFam" id="1.10.1170.10:FF:000002">
    <property type="entry name" value="Baculoviral IAP repeat containing 7"/>
    <property type="match status" value="1"/>
</dbReference>
<dbReference type="GO" id="GO:0097194">
    <property type="term" value="P:execution phase of apoptosis"/>
    <property type="evidence" value="ECO:0007669"/>
    <property type="project" value="Ensembl"/>
</dbReference>
<dbReference type="InterPro" id="IPR001370">
    <property type="entry name" value="BIR_rpt"/>
</dbReference>
<dbReference type="PANTHER" id="PTHR10044:SF115">
    <property type="entry name" value="E3 UBIQUITIN-PROTEIN LIGASE XIAP"/>
    <property type="match status" value="1"/>
</dbReference>
<keyword evidence="13" id="KW-0677">Repeat</keyword>
<dbReference type="FunFam" id="1.10.1170.10:FF:000003">
    <property type="entry name" value="E3 ubiquitin-protein ligase XIAP"/>
    <property type="match status" value="1"/>
</dbReference>
<dbReference type="STRING" id="9258.ENSOANP00000006435"/>
<dbReference type="AlphaFoldDB" id="F6TZI4"/>
<dbReference type="GO" id="GO:0042802">
    <property type="term" value="F:identical protein binding"/>
    <property type="evidence" value="ECO:0007669"/>
    <property type="project" value="Ensembl"/>
</dbReference>
<dbReference type="Ensembl" id="ENSOANT00000006437.3">
    <property type="protein sequence ID" value="ENSOANP00000006435.3"/>
    <property type="gene ID" value="ENSOANG00000004053.3"/>
</dbReference>
<keyword evidence="11" id="KW-0053">Apoptosis</keyword>
<dbReference type="GO" id="GO:0038066">
    <property type="term" value="P:p38MAPK cascade"/>
    <property type="evidence" value="ECO:0007669"/>
    <property type="project" value="Ensembl"/>
</dbReference>
<evidence type="ECO:0000256" key="5">
    <source>
        <dbReference type="ARBA" id="ARBA00012483"/>
    </source>
</evidence>
<keyword evidence="14 25" id="KW-0863">Zinc-finger</keyword>
<comment type="similarity">
    <text evidence="4">Belongs to the IAP family.</text>
</comment>
<reference evidence="27" key="2">
    <citation type="submission" date="2025-08" db="UniProtKB">
        <authorList>
            <consortium name="Ensembl"/>
        </authorList>
    </citation>
    <scope>IDENTIFICATION</scope>
    <source>
        <strain evidence="27">Glennie</strain>
    </source>
</reference>
<dbReference type="GO" id="GO:0008270">
    <property type="term" value="F:zinc ion binding"/>
    <property type="evidence" value="ECO:0007669"/>
    <property type="project" value="UniProtKB-KW"/>
</dbReference>
<dbReference type="Gene3D" id="1.10.1170.10">
    <property type="entry name" value="Inhibitor Of Apoptosis Protein (2mihbC-IAP-1), Chain A"/>
    <property type="match status" value="3"/>
</dbReference>
<dbReference type="GO" id="GO:0032496">
    <property type="term" value="P:response to lipopolysaccharide"/>
    <property type="evidence" value="ECO:0007669"/>
    <property type="project" value="Ensembl"/>
</dbReference>
<proteinExistence type="inferred from homology"/>
<dbReference type="GO" id="GO:0070431">
    <property type="term" value="P:nucleotide-binding oligomerization domain containing 2 signaling pathway"/>
    <property type="evidence" value="ECO:0007669"/>
    <property type="project" value="Ensembl"/>
</dbReference>
<evidence type="ECO:0000313" key="27">
    <source>
        <dbReference type="Ensembl" id="ENSOANP00000006435.3"/>
    </source>
</evidence>
<keyword evidence="8" id="KW-0597">Phosphoprotein</keyword>
<dbReference type="GO" id="GO:0019805">
    <property type="term" value="P:quinolinate biosynthetic process"/>
    <property type="evidence" value="ECO:0007669"/>
    <property type="project" value="Ensembl"/>
</dbReference>
<dbReference type="GO" id="GO:0010804">
    <property type="term" value="P:negative regulation of tumor necrosis factor-mediated signaling pathway"/>
    <property type="evidence" value="ECO:0007669"/>
    <property type="project" value="Ensembl"/>
</dbReference>
<gene>
    <name evidence="27" type="primary">XIAP</name>
</gene>
<dbReference type="GO" id="GO:0006511">
    <property type="term" value="P:ubiquitin-dependent protein catabolic process"/>
    <property type="evidence" value="ECO:0007669"/>
    <property type="project" value="Ensembl"/>
</dbReference>
<evidence type="ECO:0000259" key="26">
    <source>
        <dbReference type="PROSITE" id="PS50089"/>
    </source>
</evidence>
<dbReference type="HOGENOM" id="CLU_016347_1_1_1"/>
<dbReference type="GO" id="GO:0043124">
    <property type="term" value="P:negative regulation of canonical NF-kappaB signal transduction"/>
    <property type="evidence" value="ECO:0007669"/>
    <property type="project" value="Ensembl"/>
</dbReference>
<dbReference type="GO" id="GO:0004869">
    <property type="term" value="F:cysteine-type endopeptidase inhibitor activity"/>
    <property type="evidence" value="ECO:0007669"/>
    <property type="project" value="Ensembl"/>
</dbReference>
<evidence type="ECO:0000256" key="20">
    <source>
        <dbReference type="ARBA" id="ARBA00044089"/>
    </source>
</evidence>
<keyword evidence="16" id="KW-0702">S-nitrosylation</keyword>
<dbReference type="GO" id="GO:0070534">
    <property type="term" value="P:protein K63-linked ubiquitination"/>
    <property type="evidence" value="ECO:0007669"/>
    <property type="project" value="Ensembl"/>
</dbReference>
<organism evidence="27 28">
    <name type="scientific">Ornithorhynchus anatinus</name>
    <name type="common">Duckbill platypus</name>
    <dbReference type="NCBI Taxonomy" id="9258"/>
    <lineage>
        <taxon>Eukaryota</taxon>
        <taxon>Metazoa</taxon>
        <taxon>Chordata</taxon>
        <taxon>Craniata</taxon>
        <taxon>Vertebrata</taxon>
        <taxon>Euteleostomi</taxon>
        <taxon>Mammalia</taxon>
        <taxon>Monotremata</taxon>
        <taxon>Ornithorhynchidae</taxon>
        <taxon>Ornithorhynchus</taxon>
    </lineage>
</organism>
<name>F6TZI4_ORNAN</name>
<dbReference type="PANTHER" id="PTHR10044">
    <property type="entry name" value="INHIBITOR OF APOPTOSIS"/>
    <property type="match status" value="1"/>
</dbReference>
<dbReference type="GO" id="GO:0090263">
    <property type="term" value="P:positive regulation of canonical Wnt signaling pathway"/>
    <property type="evidence" value="ECO:0000318"/>
    <property type="project" value="GO_Central"/>
</dbReference>
<comment type="catalytic activity">
    <reaction evidence="1">
        <text>S-ubiquitinyl-[E2 ubiquitin-conjugating enzyme]-L-cysteine + [acceptor protein]-L-lysine = [E2 ubiquitin-conjugating enzyme]-L-cysteine + N(6)-ubiquitinyl-[acceptor protein]-L-lysine.</text>
        <dbReference type="EC" id="2.3.2.27"/>
    </reaction>
</comment>
<dbReference type="InParanoid" id="F6TZI4"/>
<evidence type="ECO:0000256" key="16">
    <source>
        <dbReference type="ARBA" id="ARBA00022799"/>
    </source>
</evidence>
<evidence type="ECO:0000256" key="10">
    <source>
        <dbReference type="ARBA" id="ARBA00022687"/>
    </source>
</evidence>
<evidence type="ECO:0000256" key="18">
    <source>
        <dbReference type="ARBA" id="ARBA00022843"/>
    </source>
</evidence>
<dbReference type="OrthoDB" id="5855668at2759"/>
<dbReference type="GO" id="GO:0120283">
    <property type="term" value="F:protein serine/threonine kinase binding"/>
    <property type="evidence" value="ECO:0007669"/>
    <property type="project" value="Ensembl"/>
</dbReference>
<dbReference type="SUPFAM" id="SSF57924">
    <property type="entry name" value="Inhibitor of apoptosis (IAP) repeat"/>
    <property type="match status" value="3"/>
</dbReference>
<evidence type="ECO:0000256" key="9">
    <source>
        <dbReference type="ARBA" id="ARBA00022679"/>
    </source>
</evidence>
<evidence type="ECO:0000256" key="8">
    <source>
        <dbReference type="ARBA" id="ARBA00022553"/>
    </source>
</evidence>
<dbReference type="KEGG" id="oaa:100079889"/>
<dbReference type="GeneTree" id="ENSGT00940000158743"/>
<dbReference type="GeneID" id="100079889"/>
<dbReference type="FunFam" id="1.10.1170.10:FF:000008">
    <property type="entry name" value="Putative e3 ubiquitin-protein ligase xiap"/>
    <property type="match status" value="1"/>
</dbReference>
<evidence type="ECO:0000256" key="17">
    <source>
        <dbReference type="ARBA" id="ARBA00022833"/>
    </source>
</evidence>
<dbReference type="OMA" id="CMDENIA"/>
<protein>
    <recommendedName>
        <fullName evidence="20">E3 ubiquitin-protein ligase XIAP</fullName>
        <ecNumber evidence="5">2.3.2.27</ecNumber>
    </recommendedName>
    <alternativeName>
        <fullName evidence="21">Baculoviral IAP repeat-containing protein 4</fullName>
    </alternativeName>
    <alternativeName>
        <fullName evidence="24">Inhibitor of apoptosis protein 3</fullName>
    </alternativeName>
    <alternativeName>
        <fullName evidence="23">RING-type E3 ubiquitin transferase XIAP</fullName>
    </alternativeName>
    <alternativeName>
        <fullName evidence="22">X-linked inhibitor of apoptosis protein</fullName>
    </alternativeName>
</protein>
<evidence type="ECO:0000256" key="13">
    <source>
        <dbReference type="ARBA" id="ARBA00022737"/>
    </source>
</evidence>
<dbReference type="Pfam" id="PF13920">
    <property type="entry name" value="zf-C3HC4_3"/>
    <property type="match status" value="1"/>
</dbReference>
<evidence type="ECO:0000256" key="24">
    <source>
        <dbReference type="ARBA" id="ARBA00077586"/>
    </source>
</evidence>
<keyword evidence="10" id="KW-0879">Wnt signaling pathway</keyword>
<dbReference type="GO" id="GO:0005634">
    <property type="term" value="C:nucleus"/>
    <property type="evidence" value="ECO:0000318"/>
    <property type="project" value="GO_Central"/>
</dbReference>
<dbReference type="GO" id="GO:0060785">
    <property type="term" value="P:regulation of apoptosis involved in tissue homeostasis"/>
    <property type="evidence" value="ECO:0007669"/>
    <property type="project" value="Ensembl"/>
</dbReference>
<dbReference type="InterPro" id="IPR013083">
    <property type="entry name" value="Znf_RING/FYVE/PHD"/>
</dbReference>
<dbReference type="GO" id="GO:0005737">
    <property type="term" value="C:cytoplasm"/>
    <property type="evidence" value="ECO:0000318"/>
    <property type="project" value="GO_Central"/>
</dbReference>
<dbReference type="GO" id="GO:0031398">
    <property type="term" value="P:positive regulation of protein ubiquitination"/>
    <property type="evidence" value="ECO:0000318"/>
    <property type="project" value="GO_Central"/>
</dbReference>
<dbReference type="InterPro" id="IPR050784">
    <property type="entry name" value="IAP"/>
</dbReference>
<dbReference type="CTD" id="331"/>
<evidence type="ECO:0000256" key="25">
    <source>
        <dbReference type="PROSITE-ProRule" id="PRU00175"/>
    </source>
</evidence>
<dbReference type="GO" id="GO:0070427">
    <property type="term" value="P:nucleotide-binding oligomerization domain containing 1 signaling pathway"/>
    <property type="evidence" value="ECO:0007669"/>
    <property type="project" value="Ensembl"/>
</dbReference>
<evidence type="ECO:0000256" key="4">
    <source>
        <dbReference type="ARBA" id="ARBA00006672"/>
    </source>
</evidence>
<evidence type="ECO:0000256" key="3">
    <source>
        <dbReference type="ARBA" id="ARBA00004496"/>
    </source>
</evidence>
<dbReference type="GO" id="GO:0051726">
    <property type="term" value="P:regulation of cell cycle"/>
    <property type="evidence" value="ECO:0000318"/>
    <property type="project" value="GO_Central"/>
</dbReference>
<keyword evidence="19" id="KW-0539">Nucleus</keyword>
<keyword evidence="9" id="KW-0808">Transferase</keyword>